<name>A0A818BTS4_9BILA</name>
<dbReference type="EMBL" id="CAJNYV010001404">
    <property type="protein sequence ID" value="CAF3419811.1"/>
    <property type="molecule type" value="Genomic_DNA"/>
</dbReference>
<dbReference type="Gene3D" id="3.10.100.10">
    <property type="entry name" value="Mannose-Binding Protein A, subunit A"/>
    <property type="match status" value="1"/>
</dbReference>
<sequence>MPSLQFNFILFLLTVEYVQQIASQCPAPFINDSITDFCYYYASNNLSWSDGYNQCLNNNTDALLIQIFTMQDFSNLKNANISGKDPFWIGANNFASFRDSHWHWLDGSVVSDSVITWCPNSTYDVAIGTYCAAYDSTLKCVNNYLCSTLLPAPCVITKNNIAQQTKSILESRLSSTNTCANLYEGDYANWWTYSILLLNWFILFCFILYLSNHFNINKRAVMLTIFIVILSFMMIIAFSILWGVQYQNIIEIPLVIVTLGSAASAILLINILILVSNRTRVQKWMPPMILVILTIIIECLLMLGLILCTAYCSAYITLPSTTLDKDIIASLLSALIAAITVLSVHAILALIDQDHVYAAASNKTSPNNPNTVTGRQTLVPRPITANRSDRVDRTTSPVDERILNEFYTDHPKDVHQYNLEGRQYVVYEGIKSINIDAYRKELAQAMLSQETQGLHEAIFHAKNSSHATALAEEIQQAESLLNRLK</sequence>
<feature type="transmembrane region" description="Helical" evidence="1">
    <location>
        <begin position="288"/>
        <end position="316"/>
    </location>
</feature>
<feature type="chain" id="PRO_5035614246" description="C-type lectin domain-containing protein" evidence="2">
    <location>
        <begin position="24"/>
        <end position="485"/>
    </location>
</feature>
<dbReference type="SUPFAM" id="SSF56436">
    <property type="entry name" value="C-type lectin-like"/>
    <property type="match status" value="1"/>
</dbReference>
<dbReference type="Proteomes" id="UP000663865">
    <property type="component" value="Unassembled WGS sequence"/>
</dbReference>
<feature type="signal peptide" evidence="2">
    <location>
        <begin position="1"/>
        <end position="23"/>
    </location>
</feature>
<dbReference type="EMBL" id="CAJOBS010003495">
    <property type="protein sequence ID" value="CAF4857981.1"/>
    <property type="molecule type" value="Genomic_DNA"/>
</dbReference>
<feature type="transmembrane region" description="Helical" evidence="1">
    <location>
        <begin position="254"/>
        <end position="276"/>
    </location>
</feature>
<dbReference type="PROSITE" id="PS50041">
    <property type="entry name" value="C_TYPE_LECTIN_2"/>
    <property type="match status" value="1"/>
</dbReference>
<keyword evidence="2" id="KW-0732">Signal</keyword>
<dbReference type="InterPro" id="IPR016187">
    <property type="entry name" value="CTDL_fold"/>
</dbReference>
<dbReference type="InterPro" id="IPR016186">
    <property type="entry name" value="C-type_lectin-like/link_sf"/>
</dbReference>
<dbReference type="InterPro" id="IPR001304">
    <property type="entry name" value="C-type_lectin-like"/>
</dbReference>
<feature type="transmembrane region" description="Helical" evidence="1">
    <location>
        <begin position="328"/>
        <end position="351"/>
    </location>
</feature>
<feature type="transmembrane region" description="Helical" evidence="1">
    <location>
        <begin position="221"/>
        <end position="242"/>
    </location>
</feature>
<dbReference type="SMART" id="SM00034">
    <property type="entry name" value="CLECT"/>
    <property type="match status" value="1"/>
</dbReference>
<organism evidence="4 6">
    <name type="scientific">Rotaria socialis</name>
    <dbReference type="NCBI Taxonomy" id="392032"/>
    <lineage>
        <taxon>Eukaryota</taxon>
        <taxon>Metazoa</taxon>
        <taxon>Spiralia</taxon>
        <taxon>Gnathifera</taxon>
        <taxon>Rotifera</taxon>
        <taxon>Eurotatoria</taxon>
        <taxon>Bdelloidea</taxon>
        <taxon>Philodinida</taxon>
        <taxon>Philodinidae</taxon>
        <taxon>Rotaria</taxon>
    </lineage>
</organism>
<dbReference type="CDD" id="cd00037">
    <property type="entry name" value="CLECT"/>
    <property type="match status" value="1"/>
</dbReference>
<feature type="domain" description="C-type lectin" evidence="3">
    <location>
        <begin position="34"/>
        <end position="155"/>
    </location>
</feature>
<evidence type="ECO:0000259" key="3">
    <source>
        <dbReference type="PROSITE" id="PS50041"/>
    </source>
</evidence>
<reference evidence="4" key="1">
    <citation type="submission" date="2021-02" db="EMBL/GenBank/DDBJ databases">
        <authorList>
            <person name="Nowell W R."/>
        </authorList>
    </citation>
    <scope>NUCLEOTIDE SEQUENCE</scope>
</reference>
<keyword evidence="1" id="KW-0812">Transmembrane</keyword>
<comment type="caution">
    <text evidence="4">The sequence shown here is derived from an EMBL/GenBank/DDBJ whole genome shotgun (WGS) entry which is preliminary data.</text>
</comment>
<dbReference type="AlphaFoldDB" id="A0A818BTS4"/>
<feature type="transmembrane region" description="Helical" evidence="1">
    <location>
        <begin position="190"/>
        <end position="209"/>
    </location>
</feature>
<keyword evidence="1" id="KW-1133">Transmembrane helix</keyword>
<evidence type="ECO:0000313" key="6">
    <source>
        <dbReference type="Proteomes" id="UP000663865"/>
    </source>
</evidence>
<evidence type="ECO:0000256" key="2">
    <source>
        <dbReference type="SAM" id="SignalP"/>
    </source>
</evidence>
<proteinExistence type="predicted"/>
<evidence type="ECO:0000256" key="1">
    <source>
        <dbReference type="SAM" id="Phobius"/>
    </source>
</evidence>
<protein>
    <recommendedName>
        <fullName evidence="3">C-type lectin domain-containing protein</fullName>
    </recommendedName>
</protein>
<evidence type="ECO:0000313" key="5">
    <source>
        <dbReference type="EMBL" id="CAF4857981.1"/>
    </source>
</evidence>
<accession>A0A818BTS4</accession>
<keyword evidence="1" id="KW-0472">Membrane</keyword>
<evidence type="ECO:0000313" key="4">
    <source>
        <dbReference type="EMBL" id="CAF3419811.1"/>
    </source>
</evidence>
<gene>
    <name evidence="4" type="ORF">KIK155_LOCUS9832</name>
    <name evidence="5" type="ORF">TOA249_LOCUS27446</name>
</gene>
<dbReference type="Proteomes" id="UP000663838">
    <property type="component" value="Unassembled WGS sequence"/>
</dbReference>